<dbReference type="SUPFAM" id="SSF110710">
    <property type="entry name" value="TTHA0583/YokD-like"/>
    <property type="match status" value="1"/>
</dbReference>
<name>A0A150RDL1_SORCE</name>
<dbReference type="Proteomes" id="UP000075515">
    <property type="component" value="Unassembled WGS sequence"/>
</dbReference>
<comment type="similarity">
    <text evidence="1 5">Belongs to the antibiotic N-acetyltransferase family.</text>
</comment>
<dbReference type="GO" id="GO:0046353">
    <property type="term" value="F:aminoglycoside 3-N-acetyltransferase activity"/>
    <property type="evidence" value="ECO:0007669"/>
    <property type="project" value="UniProtKB-EC"/>
</dbReference>
<dbReference type="Pfam" id="PF02522">
    <property type="entry name" value="Antibiotic_NAT"/>
    <property type="match status" value="1"/>
</dbReference>
<evidence type="ECO:0000256" key="4">
    <source>
        <dbReference type="ARBA" id="ARBA00023315"/>
    </source>
</evidence>
<dbReference type="EMBL" id="JEMC01003845">
    <property type="protein sequence ID" value="KYF78036.1"/>
    <property type="molecule type" value="Genomic_DNA"/>
</dbReference>
<proteinExistence type="inferred from homology"/>
<accession>A0A150RDL1</accession>
<reference evidence="6 7" key="1">
    <citation type="submission" date="2014-02" db="EMBL/GenBank/DDBJ databases">
        <title>The small core and large imbalanced accessory genome model reveals a collaborative survival strategy of Sorangium cellulosum strains in nature.</title>
        <authorList>
            <person name="Han K."/>
            <person name="Peng R."/>
            <person name="Blom J."/>
            <person name="Li Y.-Z."/>
        </authorList>
    </citation>
    <scope>NUCLEOTIDE SEQUENCE [LARGE SCALE GENOMIC DNA]</scope>
    <source>
        <strain evidence="6 7">So0149</strain>
    </source>
</reference>
<dbReference type="InterPro" id="IPR028345">
    <property type="entry name" value="Antibiotic_NAT-like"/>
</dbReference>
<evidence type="ECO:0000313" key="6">
    <source>
        <dbReference type="EMBL" id="KYF78036.1"/>
    </source>
</evidence>
<sequence length="265" mass="27785">MHGPSVSRVVAELLALGVRQGGVLLVHTSFRAVRPIEGGPLGLIRALRAALGDDGTLVMPTMTDGQSVFDPRSTPTSGMGITAETFWRQPGVLRSGHPGGSFAAAGRFAERICAPQPLSPPHGPDSPPGRVHELGGQVLLLGVTHAENTTLHVAEAIARVPYSVAHPCVIEVDGVARTAMIHETDHCCRRFGLVDGWLRGRGLQQEGRVGSAHARLCASRDLVAVAVEHLAKSPLVFLCPPDEGCDECDAARASVPADAARGEHA</sequence>
<evidence type="ECO:0000256" key="2">
    <source>
        <dbReference type="ARBA" id="ARBA00012882"/>
    </source>
</evidence>
<dbReference type="GO" id="GO:0046677">
    <property type="term" value="P:response to antibiotic"/>
    <property type="evidence" value="ECO:0007669"/>
    <property type="project" value="UniProtKB-KW"/>
</dbReference>
<keyword evidence="3 5" id="KW-0808">Transferase</keyword>
<evidence type="ECO:0000313" key="7">
    <source>
        <dbReference type="Proteomes" id="UP000075515"/>
    </source>
</evidence>
<evidence type="ECO:0000256" key="3">
    <source>
        <dbReference type="ARBA" id="ARBA00022679"/>
    </source>
</evidence>
<comment type="caution">
    <text evidence="6">The sequence shown here is derived from an EMBL/GenBank/DDBJ whole genome shotgun (WGS) entry which is preliminary data.</text>
</comment>
<comment type="catalytic activity">
    <reaction evidence="5">
        <text>a 2-deoxystreptamine antibiotic + acetyl-CoA = an N(3)-acetyl-2-deoxystreptamine antibiotic + CoA + H(+)</text>
        <dbReference type="Rhea" id="RHEA:12665"/>
        <dbReference type="ChEBI" id="CHEBI:15378"/>
        <dbReference type="ChEBI" id="CHEBI:57287"/>
        <dbReference type="ChEBI" id="CHEBI:57288"/>
        <dbReference type="ChEBI" id="CHEBI:57921"/>
        <dbReference type="ChEBI" id="CHEBI:77452"/>
        <dbReference type="EC" id="2.3.1.81"/>
    </reaction>
</comment>
<organism evidence="6 7">
    <name type="scientific">Sorangium cellulosum</name>
    <name type="common">Polyangium cellulosum</name>
    <dbReference type="NCBI Taxonomy" id="56"/>
    <lineage>
        <taxon>Bacteria</taxon>
        <taxon>Pseudomonadati</taxon>
        <taxon>Myxococcota</taxon>
        <taxon>Polyangia</taxon>
        <taxon>Polyangiales</taxon>
        <taxon>Polyangiaceae</taxon>
        <taxon>Sorangium</taxon>
    </lineage>
</organism>
<dbReference type="InterPro" id="IPR003679">
    <property type="entry name" value="Amioglycoside_AcTrfase"/>
</dbReference>
<keyword evidence="4 5" id="KW-0012">Acyltransferase</keyword>
<evidence type="ECO:0000256" key="1">
    <source>
        <dbReference type="ARBA" id="ARBA00006383"/>
    </source>
</evidence>
<dbReference type="PANTHER" id="PTHR11104:SF0">
    <property type="entry name" value="SPBETA PROPHAGE-DERIVED AMINOGLYCOSIDE N(3')-ACETYLTRANSFERASE-LIKE PROTEIN YOKD"/>
    <property type="match status" value="1"/>
</dbReference>
<gene>
    <name evidence="6" type="ORF">BE18_27465</name>
</gene>
<evidence type="ECO:0000256" key="5">
    <source>
        <dbReference type="RuleBase" id="RU365031"/>
    </source>
</evidence>
<dbReference type="PANTHER" id="PTHR11104">
    <property type="entry name" value="AMINOGLYCOSIDE N3-ACETYLTRANSFERASE"/>
    <property type="match status" value="1"/>
</dbReference>
<keyword evidence="5" id="KW-0046">Antibiotic resistance</keyword>
<dbReference type="EC" id="2.3.1.-" evidence="5"/>
<protein>
    <recommendedName>
        <fullName evidence="2 5">Aminoglycoside N(3)-acetyltransferase</fullName>
        <ecNumber evidence="5">2.3.1.-</ecNumber>
    </recommendedName>
</protein>
<dbReference type="AlphaFoldDB" id="A0A150RDL1"/>